<keyword evidence="1" id="KW-0812">Transmembrane</keyword>
<dbReference type="AlphaFoldDB" id="A0A392SXN5"/>
<keyword evidence="1" id="KW-0472">Membrane</keyword>
<comment type="caution">
    <text evidence="2">The sequence shown here is derived from an EMBL/GenBank/DDBJ whole genome shotgun (WGS) entry which is preliminary data.</text>
</comment>
<feature type="transmembrane region" description="Helical" evidence="1">
    <location>
        <begin position="21"/>
        <end position="53"/>
    </location>
</feature>
<dbReference type="EMBL" id="LXQA010450622">
    <property type="protein sequence ID" value="MCI52646.1"/>
    <property type="molecule type" value="Genomic_DNA"/>
</dbReference>
<evidence type="ECO:0000313" key="3">
    <source>
        <dbReference type="Proteomes" id="UP000265520"/>
    </source>
</evidence>
<sequence>MSIREENIFFRIWFDLKKKELVKIAIGSFAAAFSGISKPFFGFYIITIGVAYFEEDAKRKVGMYSAIFSGIG</sequence>
<feature type="non-terminal residue" evidence="2">
    <location>
        <position position="72"/>
    </location>
</feature>
<organism evidence="2 3">
    <name type="scientific">Trifolium medium</name>
    <dbReference type="NCBI Taxonomy" id="97028"/>
    <lineage>
        <taxon>Eukaryota</taxon>
        <taxon>Viridiplantae</taxon>
        <taxon>Streptophyta</taxon>
        <taxon>Embryophyta</taxon>
        <taxon>Tracheophyta</taxon>
        <taxon>Spermatophyta</taxon>
        <taxon>Magnoliopsida</taxon>
        <taxon>eudicotyledons</taxon>
        <taxon>Gunneridae</taxon>
        <taxon>Pentapetalae</taxon>
        <taxon>rosids</taxon>
        <taxon>fabids</taxon>
        <taxon>Fabales</taxon>
        <taxon>Fabaceae</taxon>
        <taxon>Papilionoideae</taxon>
        <taxon>50 kb inversion clade</taxon>
        <taxon>NPAAA clade</taxon>
        <taxon>Hologalegina</taxon>
        <taxon>IRL clade</taxon>
        <taxon>Trifolieae</taxon>
        <taxon>Trifolium</taxon>
    </lineage>
</organism>
<dbReference type="Proteomes" id="UP000265520">
    <property type="component" value="Unassembled WGS sequence"/>
</dbReference>
<keyword evidence="1" id="KW-1133">Transmembrane helix</keyword>
<reference evidence="2 3" key="1">
    <citation type="journal article" date="2018" name="Front. Plant Sci.">
        <title>Red Clover (Trifolium pratense) and Zigzag Clover (T. medium) - A Picture of Genomic Similarities and Differences.</title>
        <authorList>
            <person name="Dluhosova J."/>
            <person name="Istvanek J."/>
            <person name="Nedelnik J."/>
            <person name="Repkova J."/>
        </authorList>
    </citation>
    <scope>NUCLEOTIDE SEQUENCE [LARGE SCALE GENOMIC DNA]</scope>
    <source>
        <strain evidence="3">cv. 10/8</strain>
        <tissue evidence="2">Leaf</tissue>
    </source>
</reference>
<evidence type="ECO:0000313" key="2">
    <source>
        <dbReference type="EMBL" id="MCI52646.1"/>
    </source>
</evidence>
<protein>
    <submittedName>
        <fullName evidence="2">ABC transporter B family member 19-like</fullName>
    </submittedName>
</protein>
<accession>A0A392SXN5</accession>
<proteinExistence type="predicted"/>
<name>A0A392SXN5_9FABA</name>
<evidence type="ECO:0000256" key="1">
    <source>
        <dbReference type="SAM" id="Phobius"/>
    </source>
</evidence>
<keyword evidence="3" id="KW-1185">Reference proteome</keyword>